<feature type="non-terminal residue" evidence="1">
    <location>
        <position position="117"/>
    </location>
</feature>
<dbReference type="PANTHER" id="PTHR33395">
    <property type="entry name" value="TRANSCRIPTASE, PUTATIVE-RELATED-RELATED"/>
    <property type="match status" value="1"/>
</dbReference>
<evidence type="ECO:0000313" key="2">
    <source>
        <dbReference type="Proteomes" id="UP001497623"/>
    </source>
</evidence>
<dbReference type="AlphaFoldDB" id="A0AAV2QB51"/>
<feature type="non-terminal residue" evidence="1">
    <location>
        <position position="1"/>
    </location>
</feature>
<dbReference type="GO" id="GO:0061343">
    <property type="term" value="P:cell adhesion involved in heart morphogenesis"/>
    <property type="evidence" value="ECO:0007669"/>
    <property type="project" value="TreeGrafter"/>
</dbReference>
<organism evidence="1 2">
    <name type="scientific">Meganyctiphanes norvegica</name>
    <name type="common">Northern krill</name>
    <name type="synonym">Thysanopoda norvegica</name>
    <dbReference type="NCBI Taxonomy" id="48144"/>
    <lineage>
        <taxon>Eukaryota</taxon>
        <taxon>Metazoa</taxon>
        <taxon>Ecdysozoa</taxon>
        <taxon>Arthropoda</taxon>
        <taxon>Crustacea</taxon>
        <taxon>Multicrustacea</taxon>
        <taxon>Malacostraca</taxon>
        <taxon>Eumalacostraca</taxon>
        <taxon>Eucarida</taxon>
        <taxon>Euphausiacea</taxon>
        <taxon>Euphausiidae</taxon>
        <taxon>Meganyctiphanes</taxon>
    </lineage>
</organism>
<keyword evidence="2" id="KW-1185">Reference proteome</keyword>
<evidence type="ECO:0000313" key="1">
    <source>
        <dbReference type="EMBL" id="CAL4078433.1"/>
    </source>
</evidence>
<sequence length="117" mass="12969">FSNTEDGDLTDIEILEEDIIKAIGGLNMNSSAGPDGIPAIFLINTKDSIATPLKLILRKSLDEGKIPDLFKLAYVTPIHKGGSKLKPEQYLPVSLTSHVMKIFERVVKRNIMKHLIE</sequence>
<dbReference type="Proteomes" id="UP001497623">
    <property type="component" value="Unassembled WGS sequence"/>
</dbReference>
<dbReference type="EMBL" id="CAXKWB010005439">
    <property type="protein sequence ID" value="CAL4078433.1"/>
    <property type="molecule type" value="Genomic_DNA"/>
</dbReference>
<reference evidence="1 2" key="1">
    <citation type="submission" date="2024-05" db="EMBL/GenBank/DDBJ databases">
        <authorList>
            <person name="Wallberg A."/>
        </authorList>
    </citation>
    <scope>NUCLEOTIDE SEQUENCE [LARGE SCALE GENOMIC DNA]</scope>
</reference>
<gene>
    <name evidence="1" type="ORF">MNOR_LOCUS10647</name>
</gene>
<dbReference type="PANTHER" id="PTHR33395:SF22">
    <property type="entry name" value="REVERSE TRANSCRIPTASE DOMAIN-CONTAINING PROTEIN"/>
    <property type="match status" value="1"/>
</dbReference>
<name>A0AAV2QB51_MEGNR</name>
<dbReference type="GO" id="GO:0007508">
    <property type="term" value="P:larval heart development"/>
    <property type="evidence" value="ECO:0007669"/>
    <property type="project" value="TreeGrafter"/>
</dbReference>
<evidence type="ECO:0008006" key="3">
    <source>
        <dbReference type="Google" id="ProtNLM"/>
    </source>
</evidence>
<comment type="caution">
    <text evidence="1">The sequence shown here is derived from an EMBL/GenBank/DDBJ whole genome shotgun (WGS) entry which is preliminary data.</text>
</comment>
<protein>
    <recommendedName>
        <fullName evidence="3">Reverse transcriptase</fullName>
    </recommendedName>
</protein>
<dbReference type="GO" id="GO:0031012">
    <property type="term" value="C:extracellular matrix"/>
    <property type="evidence" value="ECO:0007669"/>
    <property type="project" value="TreeGrafter"/>
</dbReference>
<accession>A0AAV2QB51</accession>
<proteinExistence type="predicted"/>